<evidence type="ECO:0000313" key="3">
    <source>
        <dbReference type="Proteomes" id="UP000789405"/>
    </source>
</evidence>
<dbReference type="AlphaFoldDB" id="A0A9N9JBA0"/>
<evidence type="ECO:0000313" key="2">
    <source>
        <dbReference type="EMBL" id="CAG8767886.1"/>
    </source>
</evidence>
<comment type="caution">
    <text evidence="2">The sequence shown here is derived from an EMBL/GenBank/DDBJ whole genome shotgun (WGS) entry which is preliminary data.</text>
</comment>
<organism evidence="2 3">
    <name type="scientific">Dentiscutata erythropus</name>
    <dbReference type="NCBI Taxonomy" id="1348616"/>
    <lineage>
        <taxon>Eukaryota</taxon>
        <taxon>Fungi</taxon>
        <taxon>Fungi incertae sedis</taxon>
        <taxon>Mucoromycota</taxon>
        <taxon>Glomeromycotina</taxon>
        <taxon>Glomeromycetes</taxon>
        <taxon>Diversisporales</taxon>
        <taxon>Gigasporaceae</taxon>
        <taxon>Dentiscutata</taxon>
    </lineage>
</organism>
<name>A0A9N9JBA0_9GLOM</name>
<feature type="non-terminal residue" evidence="2">
    <location>
        <position position="204"/>
    </location>
</feature>
<keyword evidence="3" id="KW-1185">Reference proteome</keyword>
<protein>
    <submittedName>
        <fullName evidence="2">132_t:CDS:1</fullName>
    </submittedName>
</protein>
<feature type="coiled-coil region" evidence="1">
    <location>
        <begin position="61"/>
        <end position="132"/>
    </location>
</feature>
<dbReference type="OrthoDB" id="2340154at2759"/>
<dbReference type="Proteomes" id="UP000789405">
    <property type="component" value="Unassembled WGS sequence"/>
</dbReference>
<gene>
    <name evidence="2" type="ORF">DERYTH_LOCUS18409</name>
</gene>
<proteinExistence type="predicted"/>
<reference evidence="2" key="1">
    <citation type="submission" date="2021-06" db="EMBL/GenBank/DDBJ databases">
        <authorList>
            <person name="Kallberg Y."/>
            <person name="Tangrot J."/>
            <person name="Rosling A."/>
        </authorList>
    </citation>
    <scope>NUCLEOTIDE SEQUENCE</scope>
    <source>
        <strain evidence="2">MA453B</strain>
    </source>
</reference>
<dbReference type="EMBL" id="CAJVPY010018636">
    <property type="protein sequence ID" value="CAG8767886.1"/>
    <property type="molecule type" value="Genomic_DNA"/>
</dbReference>
<keyword evidence="1" id="KW-0175">Coiled coil</keyword>
<accession>A0A9N9JBA0</accession>
<evidence type="ECO:0000256" key="1">
    <source>
        <dbReference type="SAM" id="Coils"/>
    </source>
</evidence>
<sequence>MTNSQIKKQQKHLKNIRQKRTFFKDTTLNKIQSNRYQSIEQIVKDLIDLNDSKFTETIEQIKRIYNVNEESEQQRNELINKIQNLPTNQVSRASYLFQVMKNTSIQAITTKIIELEKEISFLKKDKINLTAHIRSLSIQVVHARDTKKRYISKIRIAIQNAKQVQPNQLCSTEISNMGVTLIQTTVNCTKAVYEFLTGHTPTYW</sequence>